<organism evidence="2 3">
    <name type="scientific">candidate division WWE3 bacterium CG08_land_8_20_14_0_20_41_10</name>
    <dbReference type="NCBI Taxonomy" id="1975085"/>
    <lineage>
        <taxon>Bacteria</taxon>
        <taxon>Katanobacteria</taxon>
    </lineage>
</organism>
<dbReference type="AlphaFoldDB" id="A0A2H0XBB3"/>
<accession>A0A2H0XBB3</accession>
<dbReference type="Gene3D" id="3.40.50.1010">
    <property type="entry name" value="5'-nuclease"/>
    <property type="match status" value="1"/>
</dbReference>
<name>A0A2H0XBB3_UNCKA</name>
<gene>
    <name evidence="2" type="ORF">COT50_03320</name>
</gene>
<dbReference type="PANTHER" id="PTHR38826:SF5">
    <property type="entry name" value="RIBONUCLEASE VAPC13"/>
    <property type="match status" value="1"/>
</dbReference>
<dbReference type="InterPro" id="IPR002716">
    <property type="entry name" value="PIN_dom"/>
</dbReference>
<dbReference type="Pfam" id="PF01850">
    <property type="entry name" value="PIN"/>
    <property type="match status" value="1"/>
</dbReference>
<feature type="domain" description="PIN" evidence="1">
    <location>
        <begin position="8"/>
        <end position="134"/>
    </location>
</feature>
<evidence type="ECO:0000259" key="1">
    <source>
        <dbReference type="Pfam" id="PF01850"/>
    </source>
</evidence>
<evidence type="ECO:0000313" key="2">
    <source>
        <dbReference type="EMBL" id="PIS22196.1"/>
    </source>
</evidence>
<evidence type="ECO:0000313" key="3">
    <source>
        <dbReference type="Proteomes" id="UP000231252"/>
    </source>
</evidence>
<protein>
    <recommendedName>
        <fullName evidence="1">PIN domain-containing protein</fullName>
    </recommendedName>
</protein>
<proteinExistence type="predicted"/>
<dbReference type="InterPro" id="IPR052106">
    <property type="entry name" value="PINc/VapC_TA"/>
</dbReference>
<dbReference type="EMBL" id="PEYU01000073">
    <property type="protein sequence ID" value="PIS22196.1"/>
    <property type="molecule type" value="Genomic_DNA"/>
</dbReference>
<comment type="caution">
    <text evidence="2">The sequence shown here is derived from an EMBL/GenBank/DDBJ whole genome shotgun (WGS) entry which is preliminary data.</text>
</comment>
<sequence length="147" mass="17034">MLESKSLYFIDTNIFLRIFVKERDSQYHECSSLFDYIKRAGTNSSFYTGSVVMAELVWTLTSYYKDTKDSIGDTLDLITKTRGINMIDNYNLPKAIEIFKNKNVKFVDALIASIPQIQSKDWTVISYDRDFDKLGVRRKEPMGVKEA</sequence>
<dbReference type="Proteomes" id="UP000231252">
    <property type="component" value="Unassembled WGS sequence"/>
</dbReference>
<dbReference type="InterPro" id="IPR029060">
    <property type="entry name" value="PIN-like_dom_sf"/>
</dbReference>
<dbReference type="PANTHER" id="PTHR38826">
    <property type="entry name" value="RIBONUCLEASE VAPC13"/>
    <property type="match status" value="1"/>
</dbReference>
<dbReference type="SUPFAM" id="SSF88723">
    <property type="entry name" value="PIN domain-like"/>
    <property type="match status" value="1"/>
</dbReference>
<reference evidence="3" key="1">
    <citation type="submission" date="2017-09" db="EMBL/GenBank/DDBJ databases">
        <title>Depth-based differentiation of microbial function through sediment-hosted aquifers and enrichment of novel symbionts in the deep terrestrial subsurface.</title>
        <authorList>
            <person name="Probst A.J."/>
            <person name="Ladd B."/>
            <person name="Jarett J.K."/>
            <person name="Geller-Mcgrath D.E."/>
            <person name="Sieber C.M.K."/>
            <person name="Emerson J.B."/>
            <person name="Anantharaman K."/>
            <person name="Thomas B.C."/>
            <person name="Malmstrom R."/>
            <person name="Stieglmeier M."/>
            <person name="Klingl A."/>
            <person name="Woyke T."/>
            <person name="Ryan C.M."/>
            <person name="Banfield J.F."/>
        </authorList>
    </citation>
    <scope>NUCLEOTIDE SEQUENCE [LARGE SCALE GENOMIC DNA]</scope>
</reference>